<sequence length="605" mass="68394">MESRNQLSLANLSSEIIVQILHQCEYPTILRFAATCQTYRSLVAHSTSLQLHIELEANGLELVKDSFQRDASYPAILEDLRRFRDGWLDLNIEQPVVRSLGNSEMLLWELREGFYVKAFSQSRGQFADALQFVPLDHETPDPPPLMFDFVFSEFTTDPAQDLIAMISGDPNQNMLYHIYLYSIGTGLTHPLAQYPRLTAELDFGRPSTFFGFAIEIMAHVVLAKISDPRTNTYELLIWDWRSGVLLHRIASQEGFCDFSFLDQQHFVVLSVTGSTSNVLSLLIYELSDITSARAPSQKQVRVGDYSTSRPILLLEFPQVKESSSVSRAGFFLRSDPTPGRIMYKNSAAFSCPYTMTLGMTVNFRQTDYEWAISLTHRAFIDGRYLLDQVHKAPRGGTAVLPWSLWGTNTTRWFITQQEPDHWICWMSGSRFVCSFADPPYHCIFDFFSPTVGRFRERFSELYPAAFDRLIQNSEPVAGNKLQDLLYLESYLYSLYEDSPLSSDPIVISVDADNPAVIDTTDSLGFAEPIVSRLPYRIVFRTNNEEAHEGCQINGDCIIGIDTWGSASETISIYKLKNGSESAGTLRSESQTELHRNPTTGGGIDT</sequence>
<proteinExistence type="predicted"/>
<evidence type="ECO:0000256" key="1">
    <source>
        <dbReference type="SAM" id="MobiDB-lite"/>
    </source>
</evidence>
<evidence type="ECO:0000313" key="2">
    <source>
        <dbReference type="EMBL" id="CEL60264.1"/>
    </source>
</evidence>
<reference evidence="2 3" key="1">
    <citation type="submission" date="2014-11" db="EMBL/GenBank/DDBJ databases">
        <authorList>
            <person name="Wibberg Daniel"/>
        </authorList>
    </citation>
    <scope>NUCLEOTIDE SEQUENCE [LARGE SCALE GENOMIC DNA]</scope>
    <source>
        <strain evidence="2">Rhizoctonia solani AG1-IB 7/3/14</strain>
    </source>
</reference>
<dbReference type="EMBL" id="LN679144">
    <property type="protein sequence ID" value="CEL60264.1"/>
    <property type="molecule type" value="Genomic_DNA"/>
</dbReference>
<organism evidence="2 3">
    <name type="scientific">Thanatephorus cucumeris (strain AG1-IB / isolate 7/3/14)</name>
    <name type="common">Lettuce bottom rot fungus</name>
    <name type="synonym">Rhizoctonia solani</name>
    <dbReference type="NCBI Taxonomy" id="1108050"/>
    <lineage>
        <taxon>Eukaryota</taxon>
        <taxon>Fungi</taxon>
        <taxon>Dikarya</taxon>
        <taxon>Basidiomycota</taxon>
        <taxon>Agaricomycotina</taxon>
        <taxon>Agaricomycetes</taxon>
        <taxon>Cantharellales</taxon>
        <taxon>Ceratobasidiaceae</taxon>
        <taxon>Rhizoctonia</taxon>
        <taxon>Rhizoctonia solani AG-1</taxon>
    </lineage>
</organism>
<dbReference type="SUPFAM" id="SSF81383">
    <property type="entry name" value="F-box domain"/>
    <property type="match status" value="1"/>
</dbReference>
<feature type="region of interest" description="Disordered" evidence="1">
    <location>
        <begin position="581"/>
        <end position="605"/>
    </location>
</feature>
<dbReference type="CDD" id="cd09917">
    <property type="entry name" value="F-box_SF"/>
    <property type="match status" value="1"/>
</dbReference>
<accession>A0A0B7FTQ2</accession>
<gene>
    <name evidence="2" type="ORF">RSOLAG1IB_09488</name>
</gene>
<name>A0A0B7FTQ2_THACB</name>
<dbReference type="OrthoDB" id="3256413at2759"/>
<dbReference type="Proteomes" id="UP000059188">
    <property type="component" value="Unassembled WGS sequence"/>
</dbReference>
<dbReference type="AlphaFoldDB" id="A0A0B7FTQ2"/>
<protein>
    <recommendedName>
        <fullName evidence="4">F-box domain-containing protein</fullName>
    </recommendedName>
</protein>
<evidence type="ECO:0000313" key="3">
    <source>
        <dbReference type="Proteomes" id="UP000059188"/>
    </source>
</evidence>
<keyword evidence="3" id="KW-1185">Reference proteome</keyword>
<dbReference type="InterPro" id="IPR036047">
    <property type="entry name" value="F-box-like_dom_sf"/>
</dbReference>
<evidence type="ECO:0008006" key="4">
    <source>
        <dbReference type="Google" id="ProtNLM"/>
    </source>
</evidence>